<evidence type="ECO:0000256" key="5">
    <source>
        <dbReference type="ARBA" id="ARBA00023002"/>
    </source>
</evidence>
<gene>
    <name evidence="7" type="ORF">ENH_00014740</name>
</gene>
<comment type="cofactor">
    <cofactor evidence="1">
        <name>Zn(2+)</name>
        <dbReference type="ChEBI" id="CHEBI:29105"/>
    </cofactor>
</comment>
<dbReference type="Pfam" id="PF01641">
    <property type="entry name" value="SelR"/>
    <property type="match status" value="1"/>
</dbReference>
<dbReference type="AlphaFoldDB" id="U6MSP2"/>
<dbReference type="Gene3D" id="2.170.150.20">
    <property type="entry name" value="Peptide methionine sulfoxide reductase"/>
    <property type="match status" value="1"/>
</dbReference>
<evidence type="ECO:0000256" key="3">
    <source>
        <dbReference type="ARBA" id="ARBA00022723"/>
    </source>
</evidence>
<dbReference type="SUPFAM" id="SSF51316">
    <property type="entry name" value="Mss4-like"/>
    <property type="match status" value="1"/>
</dbReference>
<evidence type="ECO:0000259" key="6">
    <source>
        <dbReference type="PROSITE" id="PS51790"/>
    </source>
</evidence>
<dbReference type="OrthoDB" id="44061at2759"/>
<reference evidence="7" key="1">
    <citation type="submission" date="2013-10" db="EMBL/GenBank/DDBJ databases">
        <title>Genomic analysis of the causative agents of coccidiosis in chickens.</title>
        <authorList>
            <person name="Reid A.J."/>
            <person name="Blake D."/>
            <person name="Billington K."/>
            <person name="Browne H."/>
            <person name="Dunn M."/>
            <person name="Hung S."/>
            <person name="Kawahara F."/>
            <person name="Miranda-Saavedra D."/>
            <person name="Mourier T."/>
            <person name="Nagra H."/>
            <person name="Otto T.D."/>
            <person name="Rawlings N."/>
            <person name="Sanchez A."/>
            <person name="Sanders M."/>
            <person name="Subramaniam C."/>
            <person name="Tay Y."/>
            <person name="Dear P."/>
            <person name="Doerig C."/>
            <person name="Gruber A."/>
            <person name="Parkinson J."/>
            <person name="Shirley M."/>
            <person name="Wan K.L."/>
            <person name="Berriman M."/>
            <person name="Tomley F."/>
            <person name="Pain A."/>
        </authorList>
    </citation>
    <scope>NUCLEOTIDE SEQUENCE [LARGE SCALE GENOMIC DNA]</scope>
    <source>
        <strain evidence="7">Houghton</strain>
    </source>
</reference>
<feature type="domain" description="MsrB" evidence="6">
    <location>
        <begin position="1"/>
        <end position="64"/>
    </location>
</feature>
<reference evidence="7" key="2">
    <citation type="submission" date="2013-10" db="EMBL/GenBank/DDBJ databases">
        <authorList>
            <person name="Aslett M."/>
        </authorList>
    </citation>
    <scope>NUCLEOTIDE SEQUENCE [LARGE SCALE GENOMIC DNA]</scope>
    <source>
        <strain evidence="7">Houghton</strain>
    </source>
</reference>
<dbReference type="GO" id="GO:0033743">
    <property type="term" value="F:peptide-methionine (R)-S-oxide reductase activity"/>
    <property type="evidence" value="ECO:0007669"/>
    <property type="project" value="InterPro"/>
</dbReference>
<sequence>MLLSAFARPCKVKAVLDLSGGMRRWEIICSACGGHLGHVFTGEGFTRTNERHCVNSLSIKYQEKEPGLETEILMPAN</sequence>
<dbReference type="PANTHER" id="PTHR46081:SF8">
    <property type="entry name" value="PEPTIDE METHIONINE SULFOXIDE REDUCTASE 2"/>
    <property type="match status" value="1"/>
</dbReference>
<keyword evidence="4" id="KW-0862">Zinc</keyword>
<evidence type="ECO:0000313" key="7">
    <source>
        <dbReference type="EMBL" id="CDJ66098.1"/>
    </source>
</evidence>
<proteinExistence type="inferred from homology"/>
<dbReference type="GeneID" id="25471656"/>
<evidence type="ECO:0000256" key="1">
    <source>
        <dbReference type="ARBA" id="ARBA00001947"/>
    </source>
</evidence>
<dbReference type="EMBL" id="HG723412">
    <property type="protein sequence ID" value="CDJ66098.1"/>
    <property type="molecule type" value="Genomic_DNA"/>
</dbReference>
<dbReference type="GO" id="GO:0006979">
    <property type="term" value="P:response to oxidative stress"/>
    <property type="evidence" value="ECO:0007669"/>
    <property type="project" value="InterPro"/>
</dbReference>
<dbReference type="PANTHER" id="PTHR46081">
    <property type="entry name" value="PEPTIDE METHIONINE SULFOXIDE REDUCTASE 2"/>
    <property type="match status" value="1"/>
</dbReference>
<organism evidence="7 8">
    <name type="scientific">Eimeria necatrix</name>
    <dbReference type="NCBI Taxonomy" id="51315"/>
    <lineage>
        <taxon>Eukaryota</taxon>
        <taxon>Sar</taxon>
        <taxon>Alveolata</taxon>
        <taxon>Apicomplexa</taxon>
        <taxon>Conoidasida</taxon>
        <taxon>Coccidia</taxon>
        <taxon>Eucoccidiorida</taxon>
        <taxon>Eimeriorina</taxon>
        <taxon>Eimeriidae</taxon>
        <taxon>Eimeria</taxon>
    </lineage>
</organism>
<dbReference type="InterPro" id="IPR011057">
    <property type="entry name" value="Mss4-like_sf"/>
</dbReference>
<dbReference type="InterPro" id="IPR028427">
    <property type="entry name" value="Met_Sox_Rdtase_MsrB"/>
</dbReference>
<keyword evidence="5" id="KW-0560">Oxidoreductase</keyword>
<dbReference type="Proteomes" id="UP000030754">
    <property type="component" value="Unassembled WGS sequence"/>
</dbReference>
<dbReference type="InterPro" id="IPR002579">
    <property type="entry name" value="Met_Sox_Rdtase_MsrB_dom"/>
</dbReference>
<evidence type="ECO:0000256" key="2">
    <source>
        <dbReference type="ARBA" id="ARBA00007174"/>
    </source>
</evidence>
<dbReference type="PROSITE" id="PS51790">
    <property type="entry name" value="MSRB"/>
    <property type="match status" value="1"/>
</dbReference>
<dbReference type="VEuPathDB" id="ToxoDB:ENH_00014740"/>
<name>U6MSP2_9EIME</name>
<comment type="similarity">
    <text evidence="2">Belongs to the MsrB Met sulfoxide reductase family.</text>
</comment>
<protein>
    <recommendedName>
        <fullName evidence="6">MsrB domain-containing protein</fullName>
    </recommendedName>
</protein>
<dbReference type="GO" id="GO:0046872">
    <property type="term" value="F:metal ion binding"/>
    <property type="evidence" value="ECO:0007669"/>
    <property type="project" value="UniProtKB-KW"/>
</dbReference>
<accession>U6MSP2</accession>
<evidence type="ECO:0000313" key="8">
    <source>
        <dbReference type="Proteomes" id="UP000030754"/>
    </source>
</evidence>
<keyword evidence="8" id="KW-1185">Reference proteome</keyword>
<dbReference type="GO" id="GO:0030091">
    <property type="term" value="P:protein repair"/>
    <property type="evidence" value="ECO:0007669"/>
    <property type="project" value="InterPro"/>
</dbReference>
<evidence type="ECO:0000256" key="4">
    <source>
        <dbReference type="ARBA" id="ARBA00022833"/>
    </source>
</evidence>
<dbReference type="RefSeq" id="XP_013434565.1">
    <property type="nucleotide sequence ID" value="XM_013579111.1"/>
</dbReference>
<keyword evidence="3" id="KW-0479">Metal-binding</keyword>